<evidence type="ECO:0000256" key="1">
    <source>
        <dbReference type="SAM" id="Coils"/>
    </source>
</evidence>
<organism evidence="3 4">
    <name type="scientific">Acinetobacter guillouiae</name>
    <name type="common">Acinetobacter genomosp. 11</name>
    <dbReference type="NCBI Taxonomy" id="106649"/>
    <lineage>
        <taxon>Bacteria</taxon>
        <taxon>Pseudomonadati</taxon>
        <taxon>Pseudomonadota</taxon>
        <taxon>Gammaproteobacteria</taxon>
        <taxon>Moraxellales</taxon>
        <taxon>Moraxellaceae</taxon>
        <taxon>Acinetobacter</taxon>
    </lineage>
</organism>
<reference evidence="3" key="1">
    <citation type="submission" date="2021-07" db="EMBL/GenBank/DDBJ databases">
        <authorList>
            <person name="Fernandez M."/>
            <person name="Pereira P."/>
            <person name="Torres Tejerizo G.A."/>
            <person name="Gonzalez P."/>
            <person name="Agostini E."/>
        </authorList>
    </citation>
    <scope>NUCLEOTIDE SEQUENCE</scope>
    <source>
        <strain evidence="3">SFC 500-1A</strain>
    </source>
</reference>
<keyword evidence="1" id="KW-0175">Coiled coil</keyword>
<gene>
    <name evidence="3" type="ORF">KW868_02925</name>
</gene>
<keyword evidence="2" id="KW-0472">Membrane</keyword>
<keyword evidence="2" id="KW-0812">Transmembrane</keyword>
<dbReference type="RefSeq" id="WP_234622666.1">
    <property type="nucleotide sequence ID" value="NZ_JAHWXT010000001.1"/>
</dbReference>
<evidence type="ECO:0000313" key="4">
    <source>
        <dbReference type="Proteomes" id="UP000887320"/>
    </source>
</evidence>
<feature type="coiled-coil region" evidence="1">
    <location>
        <begin position="126"/>
        <end position="160"/>
    </location>
</feature>
<proteinExistence type="predicted"/>
<evidence type="ECO:0000313" key="3">
    <source>
        <dbReference type="EMBL" id="MCF0263425.1"/>
    </source>
</evidence>
<keyword evidence="2" id="KW-1133">Transmembrane helix</keyword>
<accession>A0A8X8KDG2</accession>
<dbReference type="Proteomes" id="UP000887320">
    <property type="component" value="Unassembled WGS sequence"/>
</dbReference>
<protein>
    <submittedName>
        <fullName evidence="3">Uncharacterized protein</fullName>
    </submittedName>
</protein>
<feature type="transmembrane region" description="Helical" evidence="2">
    <location>
        <begin position="64"/>
        <end position="83"/>
    </location>
</feature>
<name>A0A8X8KDG2_ACIGI</name>
<sequence length="233" mass="27764">MINNKLISNLRKLNQNINQMHGEINYLTSRINLIKSMDLYVKGSQVFKKNPEEFIKNHFPFFETLFGVITIFFIVIIVCIVFFNNMSWWNLLWVFPLFWLMNFFAYIIDNIIYKGYCIFSSSVKFYKKSSVDIHHLEEEVKKLTAKAQQESNKFRNFIEQNVIPMVHESGFISLNEICHNLLHNLVNLDFLESILQKEADKGNLQKIKMSHNEVMYKSLINEPKIRKNYINYD</sequence>
<comment type="caution">
    <text evidence="3">The sequence shown here is derived from an EMBL/GenBank/DDBJ whole genome shotgun (WGS) entry which is preliminary data.</text>
</comment>
<evidence type="ECO:0000256" key="2">
    <source>
        <dbReference type="SAM" id="Phobius"/>
    </source>
</evidence>
<dbReference type="EMBL" id="JAHWXT010000001">
    <property type="protein sequence ID" value="MCF0263425.1"/>
    <property type="molecule type" value="Genomic_DNA"/>
</dbReference>
<feature type="transmembrane region" description="Helical" evidence="2">
    <location>
        <begin position="89"/>
        <end position="108"/>
    </location>
</feature>
<dbReference type="AlphaFoldDB" id="A0A8X8KDG2"/>